<dbReference type="InterPro" id="IPR045851">
    <property type="entry name" value="AMP-bd_C_sf"/>
</dbReference>
<dbReference type="GO" id="GO:0031956">
    <property type="term" value="F:medium-chain fatty acid-CoA ligase activity"/>
    <property type="evidence" value="ECO:0007669"/>
    <property type="project" value="TreeGrafter"/>
</dbReference>
<dbReference type="Gene3D" id="3.30.300.30">
    <property type="match status" value="1"/>
</dbReference>
<evidence type="ECO:0000313" key="8">
    <source>
        <dbReference type="Proteomes" id="UP000187013"/>
    </source>
</evidence>
<evidence type="ECO:0000256" key="2">
    <source>
        <dbReference type="ARBA" id="ARBA00022598"/>
    </source>
</evidence>
<dbReference type="CDD" id="cd05926">
    <property type="entry name" value="FACL_fum10p_like"/>
    <property type="match status" value="1"/>
</dbReference>
<evidence type="ECO:0008006" key="9">
    <source>
        <dbReference type="Google" id="ProtNLM"/>
    </source>
</evidence>
<keyword evidence="3" id="KW-0547">Nucleotide-binding</keyword>
<comment type="caution">
    <text evidence="7">The sequence shown here is derived from an EMBL/GenBank/DDBJ whole genome shotgun (WGS) entry which is preliminary data.</text>
</comment>
<evidence type="ECO:0000256" key="1">
    <source>
        <dbReference type="ARBA" id="ARBA00006432"/>
    </source>
</evidence>
<dbReference type="InterPro" id="IPR000873">
    <property type="entry name" value="AMP-dep_synth/lig_dom"/>
</dbReference>
<accession>A0A1Q3AF25</accession>
<evidence type="ECO:0000259" key="5">
    <source>
        <dbReference type="Pfam" id="PF00501"/>
    </source>
</evidence>
<keyword evidence="2" id="KW-0436">Ligase</keyword>
<dbReference type="InterPro" id="IPR045310">
    <property type="entry name" value="Pcs60-like"/>
</dbReference>
<dbReference type="Pfam" id="PF13193">
    <property type="entry name" value="AMP-binding_C"/>
    <property type="match status" value="1"/>
</dbReference>
<dbReference type="InterPro" id="IPR042099">
    <property type="entry name" value="ANL_N_sf"/>
</dbReference>
<dbReference type="Gene3D" id="3.40.50.12780">
    <property type="entry name" value="N-terminal domain of ligase-like"/>
    <property type="match status" value="1"/>
</dbReference>
<gene>
    <name evidence="7" type="ORF">ZYGR_0AL00760</name>
</gene>
<proteinExistence type="inferred from homology"/>
<dbReference type="InterPro" id="IPR025110">
    <property type="entry name" value="AMP-bd_C"/>
</dbReference>
<keyword evidence="4" id="KW-0067">ATP-binding</keyword>
<sequence length="576" mass="64417">MTYTAPVVSIYKGSYLSKGSTVTLDWTQYARVLSSLKSHRNMAPSFNETFAVSDNVAVIVPETGLQVTYRELSHQVGHFQNVFNDPESPLYNVIGRQSPVAISLRNGLEFIVSFLGTTMDGKVGAPLNSNYREHEFNFYLEDLKAKAVVVPKGTVKQTPTAEIVKSAKKFECYIVEVFFDLKRFRVEYEVYSSKDNYSKVQYSSLNNAVFFNLDDRKFPGFARSNDVALVLHTSGTTSRPKTVPLLHLNIVRSTENISNTYKLTSQDRSYVIMPLFHVHGLIGALLSTFRTQGSAVVPEKFGAKRFWDDFVTYGCNWFSCVPTISMIMLSMPRPTPFPNIRFIRSCSSALAPSTFQKLEQTFQAPVLEAYAMTEAAHQMTSNNLPPGKRKPGTVGQPQGVEVLIMDEKDNRLPQGKIGEVCIRGENVTPGYANNPKANLENFTRRENYFRTGDQGYFDQEGFLVLTGRIKELINRGGEKISPIELDGAMLSHPAVKEAVSYGVPDEKYGQAVNAAVVLEHGKTLTPQDLANHMKQRVSAFKVPVRFNFADKLPKTATGKIQRRIIAEAFSKKQSKL</sequence>
<organism evidence="7 8">
    <name type="scientific">Zygosaccharomyces rouxii</name>
    <dbReference type="NCBI Taxonomy" id="4956"/>
    <lineage>
        <taxon>Eukaryota</taxon>
        <taxon>Fungi</taxon>
        <taxon>Dikarya</taxon>
        <taxon>Ascomycota</taxon>
        <taxon>Saccharomycotina</taxon>
        <taxon>Saccharomycetes</taxon>
        <taxon>Saccharomycetales</taxon>
        <taxon>Saccharomycetaceae</taxon>
        <taxon>Zygosaccharomyces</taxon>
    </lineage>
</organism>
<evidence type="ECO:0000259" key="6">
    <source>
        <dbReference type="Pfam" id="PF13193"/>
    </source>
</evidence>
<evidence type="ECO:0000256" key="3">
    <source>
        <dbReference type="ARBA" id="ARBA00022741"/>
    </source>
</evidence>
<dbReference type="OrthoDB" id="3633556at2759"/>
<dbReference type="PROSITE" id="PS00455">
    <property type="entry name" value="AMP_BINDING"/>
    <property type="match status" value="1"/>
</dbReference>
<dbReference type="EMBL" id="BDGX01000038">
    <property type="protein sequence ID" value="GAV54344.1"/>
    <property type="molecule type" value="Genomic_DNA"/>
</dbReference>
<dbReference type="GO" id="GO:0006631">
    <property type="term" value="P:fatty acid metabolic process"/>
    <property type="evidence" value="ECO:0007669"/>
    <property type="project" value="TreeGrafter"/>
</dbReference>
<dbReference type="PANTHER" id="PTHR43201:SF5">
    <property type="entry name" value="MEDIUM-CHAIN ACYL-COA LIGASE ACSF2, MITOCHONDRIAL"/>
    <property type="match status" value="1"/>
</dbReference>
<dbReference type="Proteomes" id="UP000187013">
    <property type="component" value="Unassembled WGS sequence"/>
</dbReference>
<evidence type="ECO:0000313" key="7">
    <source>
        <dbReference type="EMBL" id="GAV54344.1"/>
    </source>
</evidence>
<reference evidence="7 8" key="1">
    <citation type="submission" date="2016-08" db="EMBL/GenBank/DDBJ databases">
        <title>Draft genome sequence of allopolyploid Zygosaccharomyces rouxii.</title>
        <authorList>
            <person name="Watanabe J."/>
            <person name="Uehara K."/>
            <person name="Mogi Y."/>
            <person name="Tsukioka Y."/>
        </authorList>
    </citation>
    <scope>NUCLEOTIDE SEQUENCE [LARGE SCALE GENOMIC DNA]</scope>
    <source>
        <strain evidence="7 8">NBRC 110957</strain>
    </source>
</reference>
<dbReference type="Pfam" id="PF00501">
    <property type="entry name" value="AMP-binding"/>
    <property type="match status" value="1"/>
</dbReference>
<feature type="domain" description="AMP-dependent synthetase/ligase" evidence="5">
    <location>
        <begin position="54"/>
        <end position="431"/>
    </location>
</feature>
<dbReference type="SUPFAM" id="SSF56801">
    <property type="entry name" value="Acetyl-CoA synthetase-like"/>
    <property type="match status" value="1"/>
</dbReference>
<protein>
    <recommendedName>
        <fullName evidence="9">Peroxisomal-coenzyme A synthetase</fullName>
    </recommendedName>
</protein>
<dbReference type="FunFam" id="3.40.50.12780:FF:000039">
    <property type="entry name" value="Peroxisomal-coenzyme A synthetase"/>
    <property type="match status" value="1"/>
</dbReference>
<dbReference type="GO" id="GO:0005524">
    <property type="term" value="F:ATP binding"/>
    <property type="evidence" value="ECO:0007669"/>
    <property type="project" value="UniProtKB-KW"/>
</dbReference>
<dbReference type="PANTHER" id="PTHR43201">
    <property type="entry name" value="ACYL-COA SYNTHETASE"/>
    <property type="match status" value="1"/>
</dbReference>
<dbReference type="AlphaFoldDB" id="A0A1Q3AF25"/>
<evidence type="ECO:0000256" key="4">
    <source>
        <dbReference type="ARBA" id="ARBA00022840"/>
    </source>
</evidence>
<comment type="similarity">
    <text evidence="1">Belongs to the ATP-dependent AMP-binding enzyme family.</text>
</comment>
<feature type="domain" description="AMP-binding enzyme C-terminal" evidence="6">
    <location>
        <begin position="484"/>
        <end position="559"/>
    </location>
</feature>
<dbReference type="InterPro" id="IPR020845">
    <property type="entry name" value="AMP-binding_CS"/>
</dbReference>
<name>A0A1Q3AF25_ZYGRO</name>